<proteinExistence type="predicted"/>
<evidence type="ECO:0000313" key="2">
    <source>
        <dbReference type="EMBL" id="THJ33018.1"/>
    </source>
</evidence>
<dbReference type="RefSeq" id="WP_136406620.1">
    <property type="nucleotide sequence ID" value="NZ_SSWX01000012.1"/>
</dbReference>
<comment type="caution">
    <text evidence="2">The sequence shown here is derived from an EMBL/GenBank/DDBJ whole genome shotgun (WGS) entry which is preliminary data.</text>
</comment>
<dbReference type="Proteomes" id="UP000306236">
    <property type="component" value="Unassembled WGS sequence"/>
</dbReference>
<evidence type="ECO:0008006" key="4">
    <source>
        <dbReference type="Google" id="ProtNLM"/>
    </source>
</evidence>
<dbReference type="EMBL" id="SSWX01000012">
    <property type="protein sequence ID" value="THJ33018.1"/>
    <property type="molecule type" value="Genomic_DNA"/>
</dbReference>
<name>A0A4S5BSW9_9BURK</name>
<sequence length="265" mass="28872">MSTLDEAALLAAQLLSKRWLPRQHPGIKRALIDADMWQSLEQRLAAVGLRLVDNIHADHVSVALLRSAESAVFDESGMHSHNNFDLPRDGVSLLVVLWALIVLPKRERQAARDQDASNNEQSEMFAAQRPLPKASDVSPVVSYKALLADFGPQLGKKTRLDTNLKRLENTGFIVRRGDDIAEGPLLDLLLDYDVMAPRILDGTLADVLSRSKMAELHKPQSSAPEEPALAPLAPQQSDAAEALAQATEGRASLPYTAGPEPDTKA</sequence>
<gene>
    <name evidence="2" type="ORF">E8K88_10510</name>
</gene>
<feature type="region of interest" description="Disordered" evidence="1">
    <location>
        <begin position="215"/>
        <end position="265"/>
    </location>
</feature>
<evidence type="ECO:0000313" key="3">
    <source>
        <dbReference type="Proteomes" id="UP000306236"/>
    </source>
</evidence>
<reference evidence="2 3" key="1">
    <citation type="submission" date="2019-04" db="EMBL/GenBank/DDBJ databases">
        <title>Lampropedia sp YIM MLB12 draf genome.</title>
        <authorList>
            <person name="Wang Y.-X."/>
        </authorList>
    </citation>
    <scope>NUCLEOTIDE SEQUENCE [LARGE SCALE GENOMIC DNA]</scope>
    <source>
        <strain evidence="2 3">YIM MLB12</strain>
    </source>
</reference>
<dbReference type="OrthoDB" id="8772204at2"/>
<evidence type="ECO:0000256" key="1">
    <source>
        <dbReference type="SAM" id="MobiDB-lite"/>
    </source>
</evidence>
<organism evidence="2 3">
    <name type="scientific">Lampropedia aestuarii</name>
    <dbReference type="NCBI Taxonomy" id="2562762"/>
    <lineage>
        <taxon>Bacteria</taxon>
        <taxon>Pseudomonadati</taxon>
        <taxon>Pseudomonadota</taxon>
        <taxon>Betaproteobacteria</taxon>
        <taxon>Burkholderiales</taxon>
        <taxon>Comamonadaceae</taxon>
        <taxon>Lampropedia</taxon>
    </lineage>
</organism>
<dbReference type="AlphaFoldDB" id="A0A4S5BSW9"/>
<keyword evidence="3" id="KW-1185">Reference proteome</keyword>
<protein>
    <recommendedName>
        <fullName evidence="4">DUF4194 domain-containing protein</fullName>
    </recommendedName>
</protein>
<accession>A0A4S5BSW9</accession>
<feature type="compositionally biased region" description="Low complexity" evidence="1">
    <location>
        <begin position="219"/>
        <end position="240"/>
    </location>
</feature>